<gene>
    <name evidence="7" type="ORF">KV110_22295</name>
</gene>
<dbReference type="Proteomes" id="UP000694257">
    <property type="component" value="Chromosome"/>
</dbReference>
<dbReference type="InterPro" id="IPR020845">
    <property type="entry name" value="AMP-binding_CS"/>
</dbReference>
<dbReference type="Pfam" id="PF00501">
    <property type="entry name" value="AMP-binding"/>
    <property type="match status" value="1"/>
</dbReference>
<protein>
    <recommendedName>
        <fullName evidence="5">Acyl-CoA synthetase</fullName>
    </recommendedName>
</protein>
<feature type="domain" description="AMP-dependent synthetase/ligase" evidence="6">
    <location>
        <begin position="24"/>
        <end position="427"/>
    </location>
</feature>
<accession>A0ABX8RLL3</accession>
<keyword evidence="2" id="KW-0436">Ligase</keyword>
<proteinExistence type="inferred from homology"/>
<keyword evidence="4" id="KW-0443">Lipid metabolism</keyword>
<evidence type="ECO:0000256" key="2">
    <source>
        <dbReference type="ARBA" id="ARBA00022598"/>
    </source>
</evidence>
<name>A0ABX8RLL3_NOCIO</name>
<dbReference type="Pfam" id="PF23562">
    <property type="entry name" value="AMP-binding_C_3"/>
    <property type="match status" value="1"/>
</dbReference>
<evidence type="ECO:0000313" key="7">
    <source>
        <dbReference type="EMBL" id="QXN88336.1"/>
    </source>
</evidence>
<evidence type="ECO:0000313" key="8">
    <source>
        <dbReference type="Proteomes" id="UP000694257"/>
    </source>
</evidence>
<dbReference type="RefSeq" id="WP_218469219.1">
    <property type="nucleotide sequence ID" value="NZ_BAABJN010000008.1"/>
</dbReference>
<evidence type="ECO:0000259" key="6">
    <source>
        <dbReference type="Pfam" id="PF00501"/>
    </source>
</evidence>
<sequence length="599" mass="64010">MSAATERARFERSIAGRTICQALADTARHHPELPAFTQNGSAMTWGETRQQVLEVAAGFAELGMEPGDVVVLAMGIRTEHVIADLGVVHAGGVPSTVHDTLAADQIAYVASDCAAKFAVLDGQEQLDRWLPVLSELPGLRKIVVVDETACPTGERFISWHELLRIGRDRRTAAIDDRWQALAPDDTLTILYTSGTTGNPKGVIITHRMALYQEAVSSAAASATRGTEVCHIPFTAVSARMFNLYMPVVRGSHTHFCADLAQLPAVLREARPHIFRGVPRDWEQMMATIQAGLGLESEAVAAAMRVGRAYVESHQYGHPSAPELADEFAAADASVLAELRAQIGLDRVLYTMSAGAPLPIEVSRFFAGLGLLILDVYGMTEMTGAVAGNNPLAYKLGTVGRPLPGIELRLAADGEIQVRGAACTPGYLGLPTATAELIDDDGWLHTGDIGVFDADGFLSLVGRKKEIIITANGKNIAPALVENLLKAHPLIGHALVFGDRRPNLVAILTLEIEVAQAWAAARGIGADPVELAQHPTVLAEVESAVAAANARLAPFQQVRAWSLLSARWAAQSGELTSTGKLKRQVVHAKYADTFDAMYSA</sequence>
<reference evidence="7 8" key="1">
    <citation type="submission" date="2021-07" db="EMBL/GenBank/DDBJ databases">
        <title>Whole Genome Sequence of Nocardia Iowensis.</title>
        <authorList>
            <person name="Lamm A."/>
            <person name="Collins-Fairclough A.M."/>
            <person name="Bunk B."/>
            <person name="Sproer C."/>
        </authorList>
    </citation>
    <scope>NUCLEOTIDE SEQUENCE [LARGE SCALE GENOMIC DNA]</scope>
    <source>
        <strain evidence="7 8">NRRL 5646</strain>
    </source>
</reference>
<dbReference type="PANTHER" id="PTHR43272:SF32">
    <property type="entry name" value="AMP-DEPENDENT SYNTHETASE_LIGASE DOMAIN-CONTAINING PROTEIN"/>
    <property type="match status" value="1"/>
</dbReference>
<dbReference type="PANTHER" id="PTHR43272">
    <property type="entry name" value="LONG-CHAIN-FATTY-ACID--COA LIGASE"/>
    <property type="match status" value="1"/>
</dbReference>
<comment type="similarity">
    <text evidence="1">Belongs to the ATP-dependent AMP-binding enzyme family.</text>
</comment>
<dbReference type="PROSITE" id="PS00455">
    <property type="entry name" value="AMP_BINDING"/>
    <property type="match status" value="1"/>
</dbReference>
<evidence type="ECO:0000256" key="3">
    <source>
        <dbReference type="ARBA" id="ARBA00022832"/>
    </source>
</evidence>
<dbReference type="EMBL" id="CP078145">
    <property type="protein sequence ID" value="QXN88336.1"/>
    <property type="molecule type" value="Genomic_DNA"/>
</dbReference>
<keyword evidence="3" id="KW-0276">Fatty acid metabolism</keyword>
<organism evidence="7 8">
    <name type="scientific">Nocardia iowensis</name>
    <dbReference type="NCBI Taxonomy" id="204891"/>
    <lineage>
        <taxon>Bacteria</taxon>
        <taxon>Bacillati</taxon>
        <taxon>Actinomycetota</taxon>
        <taxon>Actinomycetes</taxon>
        <taxon>Mycobacteriales</taxon>
        <taxon>Nocardiaceae</taxon>
        <taxon>Nocardia</taxon>
    </lineage>
</organism>
<evidence type="ECO:0000256" key="4">
    <source>
        <dbReference type="ARBA" id="ARBA00023098"/>
    </source>
</evidence>
<dbReference type="InterPro" id="IPR000873">
    <property type="entry name" value="AMP-dep_synth/lig_dom"/>
</dbReference>
<dbReference type="CDD" id="cd05907">
    <property type="entry name" value="VL_LC_FACS_like"/>
    <property type="match status" value="1"/>
</dbReference>
<evidence type="ECO:0000256" key="1">
    <source>
        <dbReference type="ARBA" id="ARBA00006432"/>
    </source>
</evidence>
<evidence type="ECO:0000256" key="5">
    <source>
        <dbReference type="ARBA" id="ARBA00032875"/>
    </source>
</evidence>
<keyword evidence="8" id="KW-1185">Reference proteome</keyword>